<dbReference type="SFLD" id="SFLDG01129">
    <property type="entry name" value="C1.5:_HAD__Beta-PGM__Phosphata"/>
    <property type="match status" value="1"/>
</dbReference>
<dbReference type="RefSeq" id="WP_252853561.1">
    <property type="nucleotide sequence ID" value="NZ_JAMXLR010000055.1"/>
</dbReference>
<dbReference type="Gene3D" id="3.40.50.1000">
    <property type="entry name" value="HAD superfamily/HAD-like"/>
    <property type="match status" value="1"/>
</dbReference>
<dbReference type="Gene3D" id="1.10.150.240">
    <property type="entry name" value="Putative phosphatase, domain 2"/>
    <property type="match status" value="1"/>
</dbReference>
<dbReference type="EMBL" id="JAMXLR010000055">
    <property type="protein sequence ID" value="MCO6045449.1"/>
    <property type="molecule type" value="Genomic_DNA"/>
</dbReference>
<dbReference type="SUPFAM" id="SSF56784">
    <property type="entry name" value="HAD-like"/>
    <property type="match status" value="1"/>
</dbReference>
<dbReference type="SFLD" id="SFLDS00003">
    <property type="entry name" value="Haloacid_Dehalogenase"/>
    <property type="match status" value="1"/>
</dbReference>
<proteinExistence type="predicted"/>
<keyword evidence="2" id="KW-1185">Reference proteome</keyword>
<dbReference type="AlphaFoldDB" id="A0A9X2JJV5"/>
<dbReference type="InterPro" id="IPR036412">
    <property type="entry name" value="HAD-like_sf"/>
</dbReference>
<organism evidence="1 2">
    <name type="scientific">Aeoliella straminimaris</name>
    <dbReference type="NCBI Taxonomy" id="2954799"/>
    <lineage>
        <taxon>Bacteria</taxon>
        <taxon>Pseudomonadati</taxon>
        <taxon>Planctomycetota</taxon>
        <taxon>Planctomycetia</taxon>
        <taxon>Pirellulales</taxon>
        <taxon>Lacipirellulaceae</taxon>
        <taxon>Aeoliella</taxon>
    </lineage>
</organism>
<reference evidence="1" key="1">
    <citation type="submission" date="2022-06" db="EMBL/GenBank/DDBJ databases">
        <title>Aeoliella straminimaris, a novel planctomycete from sediments.</title>
        <authorList>
            <person name="Vitorino I.R."/>
            <person name="Lage O.M."/>
        </authorList>
    </citation>
    <scope>NUCLEOTIDE SEQUENCE</scope>
    <source>
        <strain evidence="1">ICT_H6.2</strain>
    </source>
</reference>
<dbReference type="PRINTS" id="PR00413">
    <property type="entry name" value="HADHALOGNASE"/>
</dbReference>
<dbReference type="InterPro" id="IPR006439">
    <property type="entry name" value="HAD-SF_hydro_IA"/>
</dbReference>
<evidence type="ECO:0000313" key="2">
    <source>
        <dbReference type="Proteomes" id="UP001155241"/>
    </source>
</evidence>
<evidence type="ECO:0000313" key="1">
    <source>
        <dbReference type="EMBL" id="MCO6045449.1"/>
    </source>
</evidence>
<protein>
    <submittedName>
        <fullName evidence="1">HAD family phosphatase</fullName>
    </submittedName>
</protein>
<dbReference type="PANTHER" id="PTHR43611">
    <property type="entry name" value="ALPHA-D-GLUCOSE 1-PHOSPHATE PHOSPHATASE"/>
    <property type="match status" value="1"/>
</dbReference>
<dbReference type="NCBIfam" id="TIGR01509">
    <property type="entry name" value="HAD-SF-IA-v3"/>
    <property type="match status" value="1"/>
</dbReference>
<dbReference type="InterPro" id="IPR023198">
    <property type="entry name" value="PGP-like_dom2"/>
</dbReference>
<name>A0A9X2JJV5_9BACT</name>
<gene>
    <name evidence="1" type="ORF">NG895_16180</name>
</gene>
<dbReference type="Proteomes" id="UP001155241">
    <property type="component" value="Unassembled WGS sequence"/>
</dbReference>
<accession>A0A9X2JJV5</accession>
<dbReference type="InterPro" id="IPR023214">
    <property type="entry name" value="HAD_sf"/>
</dbReference>
<sequence>MKPQFLYFDLGNVLLTFSNERACEQMAAVAGVSYEDVAQLVIGPHERESLLWRFEHGLVSEDEFFERFCRELNVEPDRRELEVAAADMFAPIESSFALVQDLKAAGHRLGILSNTNPVHWRFLTDGRFPVLCDVFEQNVTSFDARSMKPDRKVYDFAVQKCGVPAEGVFFVDDRIENVEGAITAGLNAVQYTDHDQLEVDLKQRGIEW</sequence>
<comment type="caution">
    <text evidence="1">The sequence shown here is derived from an EMBL/GenBank/DDBJ whole genome shotgun (WGS) entry which is preliminary data.</text>
</comment>
<dbReference type="Pfam" id="PF00702">
    <property type="entry name" value="Hydrolase"/>
    <property type="match status" value="1"/>
</dbReference>
<dbReference type="PANTHER" id="PTHR43611:SF3">
    <property type="entry name" value="FLAVIN MONONUCLEOTIDE HYDROLASE 1, CHLOROPLATIC"/>
    <property type="match status" value="1"/>
</dbReference>
<dbReference type="CDD" id="cd02603">
    <property type="entry name" value="HAD_sEH-N_like"/>
    <property type="match status" value="1"/>
</dbReference>